<evidence type="ECO:0000256" key="2">
    <source>
        <dbReference type="ARBA" id="ARBA00010617"/>
    </source>
</evidence>
<dbReference type="GO" id="GO:0020037">
    <property type="term" value="F:heme binding"/>
    <property type="evidence" value="ECO:0007669"/>
    <property type="project" value="InterPro"/>
</dbReference>
<feature type="binding site" description="axial binding residue" evidence="6">
    <location>
        <position position="469"/>
    </location>
    <ligand>
        <name>heme</name>
        <dbReference type="ChEBI" id="CHEBI:30413"/>
    </ligand>
    <ligandPart>
        <name>Fe</name>
        <dbReference type="ChEBI" id="CHEBI:18248"/>
    </ligandPart>
</feature>
<protein>
    <submittedName>
        <fullName evidence="8">Isotrichodermin C-15 hydroxylase</fullName>
    </submittedName>
</protein>
<reference evidence="8 9" key="1">
    <citation type="journal article" date="2016" name="Nat. Commun.">
        <title>Ectomycorrhizal ecology is imprinted in the genome of the dominant symbiotic fungus Cenococcum geophilum.</title>
        <authorList>
            <consortium name="DOE Joint Genome Institute"/>
            <person name="Peter M."/>
            <person name="Kohler A."/>
            <person name="Ohm R.A."/>
            <person name="Kuo A."/>
            <person name="Krutzmann J."/>
            <person name="Morin E."/>
            <person name="Arend M."/>
            <person name="Barry K.W."/>
            <person name="Binder M."/>
            <person name="Choi C."/>
            <person name="Clum A."/>
            <person name="Copeland A."/>
            <person name="Grisel N."/>
            <person name="Haridas S."/>
            <person name="Kipfer T."/>
            <person name="LaButti K."/>
            <person name="Lindquist E."/>
            <person name="Lipzen A."/>
            <person name="Maire R."/>
            <person name="Meier B."/>
            <person name="Mihaltcheva S."/>
            <person name="Molinier V."/>
            <person name="Murat C."/>
            <person name="Poggeler S."/>
            <person name="Quandt C.A."/>
            <person name="Sperisen C."/>
            <person name="Tritt A."/>
            <person name="Tisserant E."/>
            <person name="Crous P.W."/>
            <person name="Henrissat B."/>
            <person name="Nehls U."/>
            <person name="Egli S."/>
            <person name="Spatafora J.W."/>
            <person name="Grigoriev I.V."/>
            <person name="Martin F.M."/>
        </authorList>
    </citation>
    <scope>NUCLEOTIDE SEQUENCE [LARGE SCALE GENOMIC DNA]</scope>
    <source>
        <strain evidence="8 9">CBS 459.81</strain>
    </source>
</reference>
<dbReference type="GO" id="GO:0016705">
    <property type="term" value="F:oxidoreductase activity, acting on paired donors, with incorporation or reduction of molecular oxygen"/>
    <property type="evidence" value="ECO:0007669"/>
    <property type="project" value="InterPro"/>
</dbReference>
<evidence type="ECO:0000256" key="7">
    <source>
        <dbReference type="SAM" id="Phobius"/>
    </source>
</evidence>
<dbReference type="Pfam" id="PF00067">
    <property type="entry name" value="p450"/>
    <property type="match status" value="1"/>
</dbReference>
<dbReference type="OrthoDB" id="1470350at2759"/>
<keyword evidence="5 6" id="KW-0408">Iron</keyword>
<dbReference type="AlphaFoldDB" id="A0A8E2JBT2"/>
<evidence type="ECO:0000313" key="8">
    <source>
        <dbReference type="EMBL" id="OCK76820.1"/>
    </source>
</evidence>
<dbReference type="PANTHER" id="PTHR24305:SF210">
    <property type="entry name" value="CYTOCHROME P450 MONOOXYGENASE ASQL-RELATED"/>
    <property type="match status" value="1"/>
</dbReference>
<evidence type="ECO:0000256" key="4">
    <source>
        <dbReference type="ARBA" id="ARBA00022723"/>
    </source>
</evidence>
<evidence type="ECO:0000256" key="1">
    <source>
        <dbReference type="ARBA" id="ARBA00001971"/>
    </source>
</evidence>
<comment type="cofactor">
    <cofactor evidence="1 6">
        <name>heme</name>
        <dbReference type="ChEBI" id="CHEBI:30413"/>
    </cofactor>
</comment>
<evidence type="ECO:0000256" key="5">
    <source>
        <dbReference type="ARBA" id="ARBA00023004"/>
    </source>
</evidence>
<keyword evidence="9" id="KW-1185">Reference proteome</keyword>
<dbReference type="Gene3D" id="1.10.630.10">
    <property type="entry name" value="Cytochrome P450"/>
    <property type="match status" value="1"/>
</dbReference>
<evidence type="ECO:0000313" key="9">
    <source>
        <dbReference type="Proteomes" id="UP000250266"/>
    </source>
</evidence>
<dbReference type="EMBL" id="KV745176">
    <property type="protein sequence ID" value="OCK76820.1"/>
    <property type="molecule type" value="Genomic_DNA"/>
</dbReference>
<dbReference type="InterPro" id="IPR036396">
    <property type="entry name" value="Cyt_P450_sf"/>
</dbReference>
<dbReference type="InterPro" id="IPR002401">
    <property type="entry name" value="Cyt_P450_E_grp-I"/>
</dbReference>
<feature type="transmembrane region" description="Helical" evidence="7">
    <location>
        <begin position="232"/>
        <end position="253"/>
    </location>
</feature>
<dbReference type="Proteomes" id="UP000250266">
    <property type="component" value="Unassembled WGS sequence"/>
</dbReference>
<dbReference type="CDD" id="cd11058">
    <property type="entry name" value="CYP60B-like"/>
    <property type="match status" value="1"/>
</dbReference>
<dbReference type="SUPFAM" id="SSF48264">
    <property type="entry name" value="Cytochrome P450"/>
    <property type="match status" value="1"/>
</dbReference>
<dbReference type="PANTHER" id="PTHR24305">
    <property type="entry name" value="CYTOCHROME P450"/>
    <property type="match status" value="1"/>
</dbReference>
<keyword evidence="7" id="KW-0812">Transmembrane</keyword>
<dbReference type="InterPro" id="IPR050121">
    <property type="entry name" value="Cytochrome_P450_monoxygenase"/>
</dbReference>
<feature type="transmembrane region" description="Helical" evidence="7">
    <location>
        <begin position="30"/>
        <end position="51"/>
    </location>
</feature>
<evidence type="ECO:0000256" key="3">
    <source>
        <dbReference type="ARBA" id="ARBA00022617"/>
    </source>
</evidence>
<gene>
    <name evidence="8" type="ORF">K432DRAFT_407832</name>
</gene>
<sequence length="533" mass="60638">MTKSILLGIDVVHYPLVNDFLSGNLSTSHLAAAVLIVLTCIFGLFFYNLYLHPLSKYPGPKLWAMSRMPYAISLSTGKLTHDAWAIHDKYGKVVRMAPNELSFIDKQAWFDIYGQRGRGHAEFIKNPAWIRPAPNGAWSIIDAPEKDHLRQRKILSHAFSSNALVSQEVYVHKYTSMLIDIAREKKILDMKDWYAFVAFDITGDLTFGRSFQCLEKGKYHLWVAYLFSHLKAACLLASITFYPMIMNLLWLFVPKAAFNQQMYHFKKSVKWVHRRLAMETSIPDFMSFITRNNGSKTVSIEEIEATATTLIMAGSETLATVLTSTTLNLLLQPEKLAKLVQEIRSSFKDESEITAKTVTGLPYLQAVIDENFRYTPPVPCATPRIVPPGGDTICGEFYPGGTFVGVPQLPTNRYPEHFAHSNHFIPERWLSADSPLFYPTGSDPKFDASTFVNDEFGVVRPYSVGPRSCIAQKLARMQIGVMLSRILWNFDFEFPGGEEEREKRRLRPWVSQKTFALWVKEELFVKLTPVSHP</sequence>
<dbReference type="PRINTS" id="PR00385">
    <property type="entry name" value="P450"/>
</dbReference>
<keyword evidence="7" id="KW-0472">Membrane</keyword>
<name>A0A8E2JBT2_9PEZI</name>
<keyword evidence="3 6" id="KW-0349">Heme</keyword>
<dbReference type="GO" id="GO:0005506">
    <property type="term" value="F:iron ion binding"/>
    <property type="evidence" value="ECO:0007669"/>
    <property type="project" value="InterPro"/>
</dbReference>
<accession>A0A8E2JBT2</accession>
<proteinExistence type="inferred from homology"/>
<comment type="similarity">
    <text evidence="2">Belongs to the cytochrome P450 family.</text>
</comment>
<keyword evidence="4 6" id="KW-0479">Metal-binding</keyword>
<evidence type="ECO:0000256" key="6">
    <source>
        <dbReference type="PIRSR" id="PIRSR602401-1"/>
    </source>
</evidence>
<dbReference type="GO" id="GO:0004497">
    <property type="term" value="F:monooxygenase activity"/>
    <property type="evidence" value="ECO:0007669"/>
    <property type="project" value="InterPro"/>
</dbReference>
<organism evidence="8 9">
    <name type="scientific">Lepidopterella palustris CBS 459.81</name>
    <dbReference type="NCBI Taxonomy" id="1314670"/>
    <lineage>
        <taxon>Eukaryota</taxon>
        <taxon>Fungi</taxon>
        <taxon>Dikarya</taxon>
        <taxon>Ascomycota</taxon>
        <taxon>Pezizomycotina</taxon>
        <taxon>Dothideomycetes</taxon>
        <taxon>Pleosporomycetidae</taxon>
        <taxon>Mytilinidiales</taxon>
        <taxon>Argynnaceae</taxon>
        <taxon>Lepidopterella</taxon>
    </lineage>
</organism>
<dbReference type="PRINTS" id="PR00463">
    <property type="entry name" value="EP450I"/>
</dbReference>
<keyword evidence="7" id="KW-1133">Transmembrane helix</keyword>
<dbReference type="InterPro" id="IPR001128">
    <property type="entry name" value="Cyt_P450"/>
</dbReference>